<accession>A0A1M5Z343</accession>
<dbReference type="AlphaFoldDB" id="A0A1M5Z343"/>
<dbReference type="Proteomes" id="UP000184241">
    <property type="component" value="Unassembled WGS sequence"/>
</dbReference>
<name>A0A1M5Z343_9CLOT</name>
<organism evidence="1 2">
    <name type="scientific">Clostridium intestinale DSM 6191</name>
    <dbReference type="NCBI Taxonomy" id="1121320"/>
    <lineage>
        <taxon>Bacteria</taxon>
        <taxon>Bacillati</taxon>
        <taxon>Bacillota</taxon>
        <taxon>Clostridia</taxon>
        <taxon>Eubacteriales</taxon>
        <taxon>Clostridiaceae</taxon>
        <taxon>Clostridium</taxon>
    </lineage>
</organism>
<evidence type="ECO:0000313" key="1">
    <source>
        <dbReference type="EMBL" id="SHI18621.1"/>
    </source>
</evidence>
<evidence type="ECO:0000313" key="2">
    <source>
        <dbReference type="Proteomes" id="UP000184241"/>
    </source>
</evidence>
<gene>
    <name evidence="1" type="ORF">SAMN02745941_02525</name>
</gene>
<protein>
    <recommendedName>
        <fullName evidence="3">BofC C-terminal domain-containing protein</fullName>
    </recommendedName>
</protein>
<sequence>MNKRKLVSVIILSSLFLVLVFAGTYVGVSKYIHNKYKVEQEQVKEEQLLNEKDKSLKDSITLIFKNNDKVEKSMKLKDYKSENSITGDINREELLNKLENKNYSLEKEGEEQMVFSRSTVKKLTPNSYYLGEKDGYFAIYKADSTGKPTIEDESKDVFKNYKMVKELSDLDQEKIVNFEFSFTTKEDAEEKLSEFLS</sequence>
<dbReference type="EMBL" id="FQXU01000007">
    <property type="protein sequence ID" value="SHI18621.1"/>
    <property type="molecule type" value="Genomic_DNA"/>
</dbReference>
<evidence type="ECO:0008006" key="3">
    <source>
        <dbReference type="Google" id="ProtNLM"/>
    </source>
</evidence>
<proteinExistence type="predicted"/>
<reference evidence="1 2" key="1">
    <citation type="submission" date="2016-11" db="EMBL/GenBank/DDBJ databases">
        <authorList>
            <person name="Jaros S."/>
            <person name="Januszkiewicz K."/>
            <person name="Wedrychowicz H."/>
        </authorList>
    </citation>
    <scope>NUCLEOTIDE SEQUENCE [LARGE SCALE GENOMIC DNA]</scope>
    <source>
        <strain evidence="1 2">DSM 6191</strain>
    </source>
</reference>
<dbReference type="RefSeq" id="WP_073019974.1">
    <property type="nucleotide sequence ID" value="NZ_FQXU01000007.1"/>
</dbReference>